<dbReference type="PANTHER" id="PTHR43343:SF3">
    <property type="entry name" value="PROTEASE DO-LIKE 8, CHLOROPLASTIC"/>
    <property type="match status" value="1"/>
</dbReference>
<dbReference type="STRING" id="1123282.SAMN02745823_01418"/>
<feature type="domain" description="SLH" evidence="5">
    <location>
        <begin position="38"/>
        <end position="103"/>
    </location>
</feature>
<feature type="chain" id="PRO_5013268660" evidence="4">
    <location>
        <begin position="26"/>
        <end position="634"/>
    </location>
</feature>
<dbReference type="Pfam" id="PF13365">
    <property type="entry name" value="Trypsin_2"/>
    <property type="match status" value="1"/>
</dbReference>
<dbReference type="InterPro" id="IPR013783">
    <property type="entry name" value="Ig-like_fold"/>
</dbReference>
<dbReference type="Proteomes" id="UP000183995">
    <property type="component" value="Unassembled WGS sequence"/>
</dbReference>
<dbReference type="InterPro" id="IPR009003">
    <property type="entry name" value="Peptidase_S1_PA"/>
</dbReference>
<accession>A0A1M5WW02</accession>
<organism evidence="6 7">
    <name type="scientific">Sporobacter termitidis DSM 10068</name>
    <dbReference type="NCBI Taxonomy" id="1123282"/>
    <lineage>
        <taxon>Bacteria</taxon>
        <taxon>Bacillati</taxon>
        <taxon>Bacillota</taxon>
        <taxon>Clostridia</taxon>
        <taxon>Eubacteriales</taxon>
        <taxon>Oscillospiraceae</taxon>
        <taxon>Sporobacter</taxon>
    </lineage>
</organism>
<dbReference type="OrthoDB" id="1837292at2"/>
<keyword evidence="1" id="KW-0645">Protease</keyword>
<keyword evidence="4" id="KW-0732">Signal</keyword>
<evidence type="ECO:0000256" key="4">
    <source>
        <dbReference type="SAM" id="SignalP"/>
    </source>
</evidence>
<keyword evidence="7" id="KW-1185">Reference proteome</keyword>
<evidence type="ECO:0000259" key="5">
    <source>
        <dbReference type="PROSITE" id="PS51272"/>
    </source>
</evidence>
<proteinExistence type="predicted"/>
<dbReference type="GO" id="GO:0004252">
    <property type="term" value="F:serine-type endopeptidase activity"/>
    <property type="evidence" value="ECO:0007669"/>
    <property type="project" value="InterPro"/>
</dbReference>
<keyword evidence="2" id="KW-0677">Repeat</keyword>
<dbReference type="PANTHER" id="PTHR43343">
    <property type="entry name" value="PEPTIDASE S12"/>
    <property type="match status" value="1"/>
</dbReference>
<dbReference type="InterPro" id="IPR001940">
    <property type="entry name" value="Peptidase_S1C"/>
</dbReference>
<evidence type="ECO:0000256" key="2">
    <source>
        <dbReference type="ARBA" id="ARBA00022737"/>
    </source>
</evidence>
<dbReference type="PRINTS" id="PR00834">
    <property type="entry name" value="PROTEASES2C"/>
</dbReference>
<name>A0A1M5WW02_9FIRM</name>
<dbReference type="Pfam" id="PF00395">
    <property type="entry name" value="SLH"/>
    <property type="match status" value="2"/>
</dbReference>
<dbReference type="PROSITE" id="PS51272">
    <property type="entry name" value="SLH"/>
    <property type="match status" value="2"/>
</dbReference>
<gene>
    <name evidence="6" type="ORF">SAMN02745823_01418</name>
</gene>
<evidence type="ECO:0000256" key="1">
    <source>
        <dbReference type="ARBA" id="ARBA00022670"/>
    </source>
</evidence>
<dbReference type="SUPFAM" id="SSF50494">
    <property type="entry name" value="Trypsin-like serine proteases"/>
    <property type="match status" value="1"/>
</dbReference>
<dbReference type="Gene3D" id="2.40.10.120">
    <property type="match status" value="1"/>
</dbReference>
<dbReference type="Gene3D" id="2.60.40.10">
    <property type="entry name" value="Immunoglobulins"/>
    <property type="match status" value="1"/>
</dbReference>
<reference evidence="6 7" key="1">
    <citation type="submission" date="2016-11" db="EMBL/GenBank/DDBJ databases">
        <authorList>
            <person name="Jaros S."/>
            <person name="Januszkiewicz K."/>
            <person name="Wedrychowicz H."/>
        </authorList>
    </citation>
    <scope>NUCLEOTIDE SEQUENCE [LARGE SCALE GENOMIC DNA]</scope>
    <source>
        <strain evidence="6 7">DSM 10068</strain>
    </source>
</reference>
<dbReference type="AlphaFoldDB" id="A0A1M5WW02"/>
<dbReference type="RefSeq" id="WP_073077164.1">
    <property type="nucleotide sequence ID" value="NZ_FQXV01000004.1"/>
</dbReference>
<feature type="signal peptide" evidence="4">
    <location>
        <begin position="1"/>
        <end position="25"/>
    </location>
</feature>
<protein>
    <submittedName>
        <fullName evidence="6">S-layer homology domain-containing protein</fullName>
    </submittedName>
</protein>
<dbReference type="InterPro" id="IPR051201">
    <property type="entry name" value="Chloro_Bact_Ser_Proteases"/>
</dbReference>
<sequence length="634" mass="65868">MKKRAVSLLCAVLLAVFVLPITSLAAGSLSNFTKVNTYQSGKFSDVSDQWFAANVQAAYEYDLMSGTSTTAPTFSPDNNLTIAEAVKLAACLHSIYSTGAASFAAGTPWYQPYADYALQNNIISAPYANYTAVATRSDFAVILASALPDEALTVKNDIADNAIPDVLVSYSYGPAVYKLYRAGILTGDTSGNFNPSNKIQRSEVATIVTRMASPDLRKSVSLSSKELTATEISAKCAPAVFYINVYDAAGKKLGNASGFFISSSGLAVTNYHVIKGAASAKVTTKDGKTYDVSGVYDYNKTNDLALLQVNGTGFPYLSLGNSDTALTGATIYAIGYPLGIDQTFTKGSITNASHPDNGVNYIMIDASMSPGSSGGALVNAYGQVIGITSGGYTSGQNLNVAVPVNLLQALKQTNTVSLAAIAASNPALSITASSSSVTVAKGAQTTVTLTASSDDFDSIAYLTGNKSVVSCTWGNQSGNSFPLTLTGLSAGSTTVQVLLLDPDDNTLASTTINVTVTGSGSGTSSTTSYYSGYSPTPDFGAYAGAPLFTSYYDASIGGTGYYYALSSIPMDPSVYVPGYSALLQNNGFDYLGSFVDDSGNTVLTYQNDSANLEVMTGLSSYNGVNFFLVLVVSA</sequence>
<feature type="domain" description="SLH" evidence="5">
    <location>
        <begin position="159"/>
        <end position="222"/>
    </location>
</feature>
<evidence type="ECO:0000313" key="7">
    <source>
        <dbReference type="Proteomes" id="UP000183995"/>
    </source>
</evidence>
<dbReference type="EMBL" id="FQXV01000004">
    <property type="protein sequence ID" value="SHH91681.1"/>
    <property type="molecule type" value="Genomic_DNA"/>
</dbReference>
<evidence type="ECO:0000313" key="6">
    <source>
        <dbReference type="EMBL" id="SHH91681.1"/>
    </source>
</evidence>
<dbReference type="GO" id="GO:0006508">
    <property type="term" value="P:proteolysis"/>
    <property type="evidence" value="ECO:0007669"/>
    <property type="project" value="UniProtKB-KW"/>
</dbReference>
<evidence type="ECO:0000256" key="3">
    <source>
        <dbReference type="ARBA" id="ARBA00022801"/>
    </source>
</evidence>
<dbReference type="InterPro" id="IPR001119">
    <property type="entry name" value="SLH_dom"/>
</dbReference>
<keyword evidence="3" id="KW-0378">Hydrolase</keyword>